<dbReference type="EMBL" id="BAAAOR010000007">
    <property type="protein sequence ID" value="GAA1507780.1"/>
    <property type="molecule type" value="Genomic_DNA"/>
</dbReference>
<feature type="region of interest" description="Disordered" evidence="1">
    <location>
        <begin position="284"/>
        <end position="305"/>
    </location>
</feature>
<keyword evidence="2" id="KW-1133">Transmembrane helix</keyword>
<comment type="caution">
    <text evidence="4">The sequence shown here is derived from an EMBL/GenBank/DDBJ whole genome shotgun (WGS) entry which is preliminary data.</text>
</comment>
<evidence type="ECO:0000313" key="4">
    <source>
        <dbReference type="EMBL" id="GAA1507780.1"/>
    </source>
</evidence>
<proteinExistence type="predicted"/>
<evidence type="ECO:0000256" key="2">
    <source>
        <dbReference type="SAM" id="Phobius"/>
    </source>
</evidence>
<keyword evidence="2" id="KW-0812">Transmembrane</keyword>
<reference evidence="4 5" key="1">
    <citation type="journal article" date="2019" name="Int. J. Syst. Evol. Microbiol.">
        <title>The Global Catalogue of Microorganisms (GCM) 10K type strain sequencing project: providing services to taxonomists for standard genome sequencing and annotation.</title>
        <authorList>
            <consortium name="The Broad Institute Genomics Platform"/>
            <consortium name="The Broad Institute Genome Sequencing Center for Infectious Disease"/>
            <person name="Wu L."/>
            <person name="Ma J."/>
        </authorList>
    </citation>
    <scope>NUCLEOTIDE SEQUENCE [LARGE SCALE GENOMIC DNA]</scope>
    <source>
        <strain evidence="4 5">JCM 14942</strain>
    </source>
</reference>
<evidence type="ECO:0000256" key="1">
    <source>
        <dbReference type="SAM" id="MobiDB-lite"/>
    </source>
</evidence>
<keyword evidence="2" id="KW-0472">Membrane</keyword>
<organism evidence="4 5">
    <name type="scientific">Nocardioides humi</name>
    <dbReference type="NCBI Taxonomy" id="449461"/>
    <lineage>
        <taxon>Bacteria</taxon>
        <taxon>Bacillati</taxon>
        <taxon>Actinomycetota</taxon>
        <taxon>Actinomycetes</taxon>
        <taxon>Propionibacteriales</taxon>
        <taxon>Nocardioidaceae</taxon>
        <taxon>Nocardioides</taxon>
    </lineage>
</organism>
<feature type="chain" id="PRO_5045902517" evidence="3">
    <location>
        <begin position="34"/>
        <end position="441"/>
    </location>
</feature>
<evidence type="ECO:0000313" key="5">
    <source>
        <dbReference type="Proteomes" id="UP001500842"/>
    </source>
</evidence>
<protein>
    <submittedName>
        <fullName evidence="4">Uncharacterized protein</fullName>
    </submittedName>
</protein>
<accession>A0ABN1ZYZ0</accession>
<sequence length="441" mass="45752">MSPRRAPVHLVWLAGATCLAWLALTTGYGAAAAATGVDLGGEPLPAKASTDEPNPTDLAPGLWRSTLSPSYAQYFSYQRRINGSRVHIGVLGAPQGAGGDGIRVQAGVAVADAKDLQGCGDENDSAESSVPQAVIGTRIVVGSKDDVCRSAATVQIKVDRGYGSATTDLPYVIKVVEEAPSSGDDAAEADDAPSYDVPTAGEPRELEGAASFADAPELDARSEAVTVETTITEGAEQLWRLPLAWGDHPVVRVDVPAAEDEETFAYSGPTLTLHLVDPLRGRLRYTESGSDDSSTGDYRAPSEDRDPTVLVASGFPVRQVNGRLPGDYWVSLAVSPLPESADRDPVDIPVTVTVAVSTGAAADAPSYDGVVVSQDKKTSLEGYAPERPFLVGEGTFAAVASGSPVGGEDGWLTGRRWAGLGLGAASLACLGAGLVRLRARR</sequence>
<feature type="transmembrane region" description="Helical" evidence="2">
    <location>
        <begin position="417"/>
        <end position="437"/>
    </location>
</feature>
<feature type="signal peptide" evidence="3">
    <location>
        <begin position="1"/>
        <end position="33"/>
    </location>
</feature>
<keyword evidence="3" id="KW-0732">Signal</keyword>
<dbReference type="Proteomes" id="UP001500842">
    <property type="component" value="Unassembled WGS sequence"/>
</dbReference>
<gene>
    <name evidence="4" type="ORF">GCM10009788_09770</name>
</gene>
<name>A0ABN1ZYZ0_9ACTN</name>
<evidence type="ECO:0000256" key="3">
    <source>
        <dbReference type="SAM" id="SignalP"/>
    </source>
</evidence>
<feature type="region of interest" description="Disordered" evidence="1">
    <location>
        <begin position="180"/>
        <end position="202"/>
    </location>
</feature>
<dbReference type="RefSeq" id="WP_181411169.1">
    <property type="nucleotide sequence ID" value="NZ_BAAAOR010000007.1"/>
</dbReference>
<keyword evidence="5" id="KW-1185">Reference proteome</keyword>